<reference evidence="7" key="2">
    <citation type="submission" date="2018-04" db="EMBL/GenBank/DDBJ databases">
        <title>Complete genome sequence of Sulfodiicoccus acidiphilus strain HS-1.</title>
        <authorList>
            <person name="Sakai H.D."/>
            <person name="Kurosawa N."/>
        </authorList>
    </citation>
    <scope>NUCLEOTIDE SEQUENCE [LARGE SCALE GENOMIC DNA]</scope>
    <source>
        <strain evidence="7">HS-1</strain>
    </source>
</reference>
<feature type="domain" description="3-octaprenyl-4-hydroxybenzoate carboxy-lyase-like Rift-related" evidence="2">
    <location>
        <begin position="110"/>
        <end position="309"/>
    </location>
</feature>
<dbReference type="GeneID" id="38666026"/>
<dbReference type="Pfam" id="PF20696">
    <property type="entry name" value="UbiD_C"/>
    <property type="match status" value="1"/>
</dbReference>
<dbReference type="SUPFAM" id="SSF143968">
    <property type="entry name" value="UbiD C-terminal domain-like"/>
    <property type="match status" value="1"/>
</dbReference>
<feature type="domain" description="3-octaprenyl-4-hydroxybenzoate carboxy-lyase-like C-terminal" evidence="4">
    <location>
        <begin position="315"/>
        <end position="441"/>
    </location>
</feature>
<dbReference type="EMBL" id="AP018553">
    <property type="protein sequence ID" value="BBD72133.1"/>
    <property type="molecule type" value="Genomic_DNA"/>
</dbReference>
<evidence type="ECO:0000259" key="3">
    <source>
        <dbReference type="Pfam" id="PF20695"/>
    </source>
</evidence>
<accession>A0A348B1T1</accession>
<evidence type="ECO:0000259" key="4">
    <source>
        <dbReference type="Pfam" id="PF20696"/>
    </source>
</evidence>
<dbReference type="InterPro" id="IPR048304">
    <property type="entry name" value="UbiD_Rift_dom"/>
</dbReference>
<evidence type="ECO:0000313" key="7">
    <source>
        <dbReference type="Proteomes" id="UP000276741"/>
    </source>
</evidence>
<dbReference type="RefSeq" id="WP_126449452.1">
    <property type="nucleotide sequence ID" value="NZ_AP018553.1"/>
</dbReference>
<dbReference type="OrthoDB" id="8480at2157"/>
<organism evidence="5 7">
    <name type="scientific">Sulfodiicoccus acidiphilus</name>
    <dbReference type="NCBI Taxonomy" id="1670455"/>
    <lineage>
        <taxon>Archaea</taxon>
        <taxon>Thermoproteota</taxon>
        <taxon>Thermoprotei</taxon>
        <taxon>Sulfolobales</taxon>
        <taxon>Sulfolobaceae</taxon>
        <taxon>Sulfodiicoccus</taxon>
    </lineage>
</organism>
<proteinExistence type="inferred from homology"/>
<dbReference type="GO" id="GO:0016831">
    <property type="term" value="F:carboxy-lyase activity"/>
    <property type="evidence" value="ECO:0007669"/>
    <property type="project" value="InterPro"/>
</dbReference>
<reference evidence="6" key="4">
    <citation type="submission" date="2020-09" db="EMBL/GenBank/DDBJ databases">
        <authorList>
            <person name="Sun Q."/>
            <person name="Ohkuma M."/>
        </authorList>
    </citation>
    <scope>NUCLEOTIDE SEQUENCE</scope>
    <source>
        <strain evidence="6">JCM 31740</strain>
    </source>
</reference>
<dbReference type="Gene3D" id="3.40.1670.10">
    <property type="entry name" value="UbiD C-terminal domain-like"/>
    <property type="match status" value="1"/>
</dbReference>
<reference evidence="5" key="3">
    <citation type="journal article" date="2019" name="BMC Res. Notes">
        <title>Complete genome sequence of the Sulfodiicoccus acidiphilus strain HS-1T, the first crenarchaeon that lacks polB3, isolated from an acidic hot spring in Ohwaku-dani, Hakone, Japan.</title>
        <authorList>
            <person name="Sakai H.D."/>
            <person name="Kurosawa N."/>
        </authorList>
    </citation>
    <scope>NUCLEOTIDE SEQUENCE</scope>
    <source>
        <strain evidence="5">HS-1</strain>
    </source>
</reference>
<dbReference type="Proteomes" id="UP000276741">
    <property type="component" value="Chromosome"/>
</dbReference>
<dbReference type="PANTHER" id="PTHR30108">
    <property type="entry name" value="3-OCTAPRENYL-4-HYDROXYBENZOATE CARBOXY-LYASE-RELATED"/>
    <property type="match status" value="1"/>
</dbReference>
<dbReference type="NCBIfam" id="TIGR00148">
    <property type="entry name" value="UbiD family decarboxylase"/>
    <property type="match status" value="1"/>
</dbReference>
<dbReference type="KEGG" id="sacd:HS1genome_0522"/>
<evidence type="ECO:0000256" key="1">
    <source>
        <dbReference type="ARBA" id="ARBA00010021"/>
    </source>
</evidence>
<name>A0A348B1T1_9CREN</name>
<dbReference type="GO" id="GO:0046281">
    <property type="term" value="P:cinnamic acid catabolic process"/>
    <property type="evidence" value="ECO:0007669"/>
    <property type="project" value="TreeGrafter"/>
</dbReference>
<dbReference type="PANTHER" id="PTHR30108:SF17">
    <property type="entry name" value="FERULIC ACID DECARBOXYLASE 1"/>
    <property type="match status" value="1"/>
</dbReference>
<keyword evidence="7" id="KW-1185">Reference proteome</keyword>
<protein>
    <submittedName>
        <fullName evidence="5">Decarboxylase UbiD</fullName>
    </submittedName>
</protein>
<dbReference type="Pfam" id="PF20695">
    <property type="entry name" value="UbiD_N"/>
    <property type="match status" value="1"/>
</dbReference>
<sequence length="484" mass="53998">MALSFDLRTWVDNVRERGLLREVRGADWNLEVGCLTDMNAKAKRYTLLFDEIRGYPPGYRILTGALLDASRVGLSLGFKQVGRDMELVKVLKERIEFASRHADQYSPLVKESGPLFENVRRGEDVDVLSFPVPKWFDLDGGRYIGTADAVITRDPDTDWVNVGTYRVMVHDERTLGILIEGPRHGRLHLQKWFERGKECPIAISFGHHPSLSIFAGIEVPQGVSEYNFLGAVVGERFPVVEGPITGLPLPATGEIVVEGHVVNELRREGPFGEYMGYYSGGATMSPIIRVEAVYFRDQPIMLGTTAGRPPYDYSYFRCPVRAALVWDALEKAGIPNVRGVWCHEAGYSRAFTVVSLKQSYGGHARQAGYVAAQARPGALGGRYVVVVDDDIDPSNLNEVIWAMCSRSDPATTLDIIRDTVGTHIDPMVQHEEGKDIREYTSSRAIVVAVRPYGRMLRGDFPPVVEPKEETKREVMRKWGDVLGA</sequence>
<reference evidence="6" key="1">
    <citation type="journal article" date="2014" name="Int. J. Syst. Evol. Microbiol.">
        <title>Complete genome sequence of Corynebacterium casei LMG S-19264T (=DSM 44701T), isolated from a smear-ripened cheese.</title>
        <authorList>
            <consortium name="US DOE Joint Genome Institute (JGI-PGF)"/>
            <person name="Walter F."/>
            <person name="Albersmeier A."/>
            <person name="Kalinowski J."/>
            <person name="Ruckert C."/>
        </authorList>
    </citation>
    <scope>NUCLEOTIDE SEQUENCE</scope>
    <source>
        <strain evidence="6">JCM 31740</strain>
    </source>
</reference>
<dbReference type="GO" id="GO:0005737">
    <property type="term" value="C:cytoplasm"/>
    <property type="evidence" value="ECO:0007669"/>
    <property type="project" value="TreeGrafter"/>
</dbReference>
<dbReference type="InterPro" id="IPR049383">
    <property type="entry name" value="UbiD-like_N"/>
</dbReference>
<dbReference type="SUPFAM" id="SSF50475">
    <property type="entry name" value="FMN-binding split barrel"/>
    <property type="match status" value="1"/>
</dbReference>
<dbReference type="EMBL" id="BMQS01000008">
    <property type="protein sequence ID" value="GGT94741.1"/>
    <property type="molecule type" value="Genomic_DNA"/>
</dbReference>
<gene>
    <name evidence="6" type="ORF">GCM10007116_10430</name>
    <name evidence="5" type="ORF">HS1genome_0522</name>
</gene>
<dbReference type="InterPro" id="IPR002830">
    <property type="entry name" value="UbiD"/>
</dbReference>
<evidence type="ECO:0000259" key="2">
    <source>
        <dbReference type="Pfam" id="PF01977"/>
    </source>
</evidence>
<dbReference type="AlphaFoldDB" id="A0A348B1T1"/>
<evidence type="ECO:0000313" key="5">
    <source>
        <dbReference type="EMBL" id="BBD72133.1"/>
    </source>
</evidence>
<comment type="similarity">
    <text evidence="1">Belongs to the UbiD family.</text>
</comment>
<evidence type="ECO:0000313" key="6">
    <source>
        <dbReference type="EMBL" id="GGT94741.1"/>
    </source>
</evidence>
<feature type="domain" description="3-octaprenyl-4-hydroxybenzoate carboxy-lyase-like N-terminal" evidence="3">
    <location>
        <begin position="12"/>
        <end position="82"/>
    </location>
</feature>
<dbReference type="Proteomes" id="UP000616143">
    <property type="component" value="Unassembled WGS sequence"/>
</dbReference>
<dbReference type="InterPro" id="IPR049381">
    <property type="entry name" value="UbiD-like_C"/>
</dbReference>
<dbReference type="Pfam" id="PF01977">
    <property type="entry name" value="UbiD"/>
    <property type="match status" value="1"/>
</dbReference>
<dbReference type="GO" id="GO:0033494">
    <property type="term" value="P:ferulate metabolic process"/>
    <property type="evidence" value="ECO:0007669"/>
    <property type="project" value="TreeGrafter"/>
</dbReference>